<proteinExistence type="predicted"/>
<dbReference type="GO" id="GO:0004822">
    <property type="term" value="F:isoleucine-tRNA ligase activity"/>
    <property type="evidence" value="ECO:0007669"/>
    <property type="project" value="UniProtKB-EC"/>
</dbReference>
<dbReference type="Pfam" id="PF00133">
    <property type="entry name" value="tRNA-synt_1"/>
    <property type="match status" value="1"/>
</dbReference>
<keyword evidence="2" id="KW-0436">Ligase</keyword>
<keyword evidence="3" id="KW-0547">Nucleotide-binding</keyword>
<dbReference type="EC" id="6.1.1.5" evidence="1"/>
<evidence type="ECO:0000256" key="5">
    <source>
        <dbReference type="ARBA" id="ARBA00022917"/>
    </source>
</evidence>
<dbReference type="SUPFAM" id="SSF52374">
    <property type="entry name" value="Nucleotidylyl transferase"/>
    <property type="match status" value="1"/>
</dbReference>
<dbReference type="InterPro" id="IPR002300">
    <property type="entry name" value="aa-tRNA-synth_Ia"/>
</dbReference>
<keyword evidence="5" id="KW-0648">Protein biosynthesis</keyword>
<dbReference type="InterPro" id="IPR002301">
    <property type="entry name" value="Ile-tRNA-ligase"/>
</dbReference>
<dbReference type="GO" id="GO:0005524">
    <property type="term" value="F:ATP binding"/>
    <property type="evidence" value="ECO:0007669"/>
    <property type="project" value="UniProtKB-KW"/>
</dbReference>
<evidence type="ECO:0000313" key="9">
    <source>
        <dbReference type="EMBL" id="SVC48901.1"/>
    </source>
</evidence>
<gene>
    <name evidence="9" type="ORF">METZ01_LOCUS301755</name>
</gene>
<feature type="non-terminal residue" evidence="9">
    <location>
        <position position="382"/>
    </location>
</feature>
<dbReference type="EMBL" id="UINC01094014">
    <property type="protein sequence ID" value="SVC48901.1"/>
    <property type="molecule type" value="Genomic_DNA"/>
</dbReference>
<evidence type="ECO:0000256" key="7">
    <source>
        <dbReference type="ARBA" id="ARBA00048359"/>
    </source>
</evidence>
<protein>
    <recommendedName>
        <fullName evidence="1">isoleucine--tRNA ligase</fullName>
        <ecNumber evidence="1">6.1.1.5</ecNumber>
    </recommendedName>
</protein>
<dbReference type="AlphaFoldDB" id="A0A382MNJ6"/>
<sequence length="382" mass="43440">GHLVASTIKDVVPRYFTMKGHYVQRRFGWDCHGLPIEHEIDKTLGISSIEAVEKLGIKGYNDKCRGIVQRYTSEWRKTINRIGRWVDFDHDYKTMDPWYMESLWWVVKELWDKGLIYRGEKVVPFSTELNTVLSNFEAGSNYQDVQDPAVTVLFKLRDDERYVAAWTTTPWTLPSNLALCVGDDIDYVEATDKQTGRTIIVAKERLEALSKGGELEPGTEIKGAELVGLKYEPLLPYFTDLESQGAFVVVSDDYVSTESGTGVVHQAPAFGEDDFRILKTAGIEATVCPIDMSGRFTADVSDFAGMHVKEADKYIIRKLKADGSLYIQDVIVHSYPFCPRSDTPIIYRTIDSWYVKVEQMRDQLLASNDKVQWVPGHIKKGR</sequence>
<dbReference type="GO" id="GO:0002161">
    <property type="term" value="F:aminoacyl-tRNA deacylase activity"/>
    <property type="evidence" value="ECO:0007669"/>
    <property type="project" value="InterPro"/>
</dbReference>
<organism evidence="9">
    <name type="scientific">marine metagenome</name>
    <dbReference type="NCBI Taxonomy" id="408172"/>
    <lineage>
        <taxon>unclassified sequences</taxon>
        <taxon>metagenomes</taxon>
        <taxon>ecological metagenomes</taxon>
    </lineage>
</organism>
<feature type="domain" description="Aminoacyl-tRNA synthetase class Ia" evidence="8">
    <location>
        <begin position="1"/>
        <end position="378"/>
    </location>
</feature>
<dbReference type="InterPro" id="IPR023586">
    <property type="entry name" value="Ile-tRNA-ligase_type2"/>
</dbReference>
<keyword evidence="6" id="KW-0030">Aminoacyl-tRNA synthetase</keyword>
<dbReference type="PRINTS" id="PR00984">
    <property type="entry name" value="TRNASYNTHILE"/>
</dbReference>
<feature type="non-terminal residue" evidence="9">
    <location>
        <position position="1"/>
    </location>
</feature>
<evidence type="ECO:0000259" key="8">
    <source>
        <dbReference type="Pfam" id="PF00133"/>
    </source>
</evidence>
<evidence type="ECO:0000256" key="4">
    <source>
        <dbReference type="ARBA" id="ARBA00022840"/>
    </source>
</evidence>
<dbReference type="Gene3D" id="3.90.740.10">
    <property type="entry name" value="Valyl/Leucyl/Isoleucyl-tRNA synthetase, editing domain"/>
    <property type="match status" value="1"/>
</dbReference>
<dbReference type="SUPFAM" id="SSF50677">
    <property type="entry name" value="ValRS/IleRS/LeuRS editing domain"/>
    <property type="match status" value="1"/>
</dbReference>
<keyword evidence="4" id="KW-0067">ATP-binding</keyword>
<dbReference type="Gene3D" id="3.40.50.620">
    <property type="entry name" value="HUPs"/>
    <property type="match status" value="1"/>
</dbReference>
<dbReference type="PANTHER" id="PTHR42780:SF1">
    <property type="entry name" value="ISOLEUCINE--TRNA LIGASE, CYTOPLASMIC"/>
    <property type="match status" value="1"/>
</dbReference>
<evidence type="ECO:0000256" key="1">
    <source>
        <dbReference type="ARBA" id="ARBA00013165"/>
    </source>
</evidence>
<evidence type="ECO:0000256" key="6">
    <source>
        <dbReference type="ARBA" id="ARBA00023146"/>
    </source>
</evidence>
<dbReference type="GO" id="GO:0006428">
    <property type="term" value="P:isoleucyl-tRNA aminoacylation"/>
    <property type="evidence" value="ECO:0007669"/>
    <property type="project" value="InterPro"/>
</dbReference>
<accession>A0A382MNJ6</accession>
<dbReference type="InterPro" id="IPR014729">
    <property type="entry name" value="Rossmann-like_a/b/a_fold"/>
</dbReference>
<comment type="catalytic activity">
    <reaction evidence="7">
        <text>tRNA(Ile) + L-isoleucine + ATP = L-isoleucyl-tRNA(Ile) + AMP + diphosphate</text>
        <dbReference type="Rhea" id="RHEA:11060"/>
        <dbReference type="Rhea" id="RHEA-COMP:9666"/>
        <dbReference type="Rhea" id="RHEA-COMP:9695"/>
        <dbReference type="ChEBI" id="CHEBI:30616"/>
        <dbReference type="ChEBI" id="CHEBI:33019"/>
        <dbReference type="ChEBI" id="CHEBI:58045"/>
        <dbReference type="ChEBI" id="CHEBI:78442"/>
        <dbReference type="ChEBI" id="CHEBI:78528"/>
        <dbReference type="ChEBI" id="CHEBI:456215"/>
        <dbReference type="EC" id="6.1.1.5"/>
    </reaction>
</comment>
<dbReference type="InterPro" id="IPR009008">
    <property type="entry name" value="Val/Leu/Ile-tRNA-synth_edit"/>
</dbReference>
<dbReference type="PANTHER" id="PTHR42780">
    <property type="entry name" value="SOLEUCYL-TRNA SYNTHETASE"/>
    <property type="match status" value="1"/>
</dbReference>
<name>A0A382MNJ6_9ZZZZ</name>
<reference evidence="9" key="1">
    <citation type="submission" date="2018-05" db="EMBL/GenBank/DDBJ databases">
        <authorList>
            <person name="Lanie J.A."/>
            <person name="Ng W.-L."/>
            <person name="Kazmierczak K.M."/>
            <person name="Andrzejewski T.M."/>
            <person name="Davidsen T.M."/>
            <person name="Wayne K.J."/>
            <person name="Tettelin H."/>
            <person name="Glass J.I."/>
            <person name="Rusch D."/>
            <person name="Podicherti R."/>
            <person name="Tsui H.-C.T."/>
            <person name="Winkler M.E."/>
        </authorList>
    </citation>
    <scope>NUCLEOTIDE SEQUENCE</scope>
</reference>
<evidence type="ECO:0000256" key="2">
    <source>
        <dbReference type="ARBA" id="ARBA00022598"/>
    </source>
</evidence>
<evidence type="ECO:0000256" key="3">
    <source>
        <dbReference type="ARBA" id="ARBA00022741"/>
    </source>
</evidence>